<dbReference type="GO" id="GO:0008559">
    <property type="term" value="F:ABC-type xenobiotic transporter activity"/>
    <property type="evidence" value="ECO:0007669"/>
    <property type="project" value="UniProtKB-EC"/>
</dbReference>
<keyword evidence="7" id="KW-0547">Nucleotide-binding</keyword>
<evidence type="ECO:0000256" key="5">
    <source>
        <dbReference type="ARBA" id="ARBA00022692"/>
    </source>
</evidence>
<evidence type="ECO:0000256" key="9">
    <source>
        <dbReference type="ARBA" id="ARBA00022967"/>
    </source>
</evidence>
<feature type="transmembrane region" description="Helical" evidence="14">
    <location>
        <begin position="368"/>
        <end position="390"/>
    </location>
</feature>
<dbReference type="InterPro" id="IPR003439">
    <property type="entry name" value="ABC_transporter-like_ATP-bd"/>
</dbReference>
<feature type="domain" description="ABC transmembrane type-1" evidence="16">
    <location>
        <begin position="218"/>
        <end position="518"/>
    </location>
</feature>
<feature type="transmembrane region" description="Helical" evidence="14">
    <location>
        <begin position="459"/>
        <end position="483"/>
    </location>
</feature>
<dbReference type="Pfam" id="PF00664">
    <property type="entry name" value="ABC_membrane"/>
    <property type="match status" value="1"/>
</dbReference>
<dbReference type="InterPro" id="IPR011527">
    <property type="entry name" value="ABC1_TM_dom"/>
</dbReference>
<dbReference type="FunFam" id="1.20.1560.10:FF:000037">
    <property type="entry name" value="ATP-binding cassette subfamily C member 10"/>
    <property type="match status" value="1"/>
</dbReference>
<reference evidence="17 18" key="1">
    <citation type="submission" date="2020-08" db="EMBL/GenBank/DDBJ databases">
        <title>Plant Genome Project.</title>
        <authorList>
            <person name="Zhang R.-G."/>
        </authorList>
    </citation>
    <scope>NUCLEOTIDE SEQUENCE [LARGE SCALE GENOMIC DNA]</scope>
    <source>
        <tissue evidence="17">Rhizome</tissue>
    </source>
</reference>
<dbReference type="PROSITE" id="PS00211">
    <property type="entry name" value="ABC_TRANSPORTER_1"/>
    <property type="match status" value="2"/>
</dbReference>
<keyword evidence="8" id="KW-0067">ATP-binding</keyword>
<feature type="transmembrane region" description="Helical" evidence="14">
    <location>
        <begin position="901"/>
        <end position="922"/>
    </location>
</feature>
<evidence type="ECO:0000256" key="4">
    <source>
        <dbReference type="ARBA" id="ARBA00022448"/>
    </source>
</evidence>
<comment type="subcellular location">
    <subcellularLocation>
        <location evidence="1">Membrane</location>
        <topology evidence="1">Multi-pass membrane protein</topology>
    </subcellularLocation>
</comment>
<evidence type="ECO:0000313" key="17">
    <source>
        <dbReference type="EMBL" id="KAG6514759.1"/>
    </source>
</evidence>
<dbReference type="GO" id="GO:0016887">
    <property type="term" value="F:ATP hydrolysis activity"/>
    <property type="evidence" value="ECO:0007669"/>
    <property type="project" value="InterPro"/>
</dbReference>
<evidence type="ECO:0000256" key="6">
    <source>
        <dbReference type="ARBA" id="ARBA00022737"/>
    </source>
</evidence>
<evidence type="ECO:0000259" key="15">
    <source>
        <dbReference type="PROSITE" id="PS50893"/>
    </source>
</evidence>
<dbReference type="InterPro" id="IPR036640">
    <property type="entry name" value="ABC1_TM_sf"/>
</dbReference>
<keyword evidence="4" id="KW-0813">Transport</keyword>
<feature type="transmembrane region" description="Helical" evidence="14">
    <location>
        <begin position="489"/>
        <end position="513"/>
    </location>
</feature>
<name>A0A8J5LE40_ZINOF</name>
<dbReference type="FunFam" id="3.40.50.300:FF:000630">
    <property type="entry name" value="ATP-binding cassette (ABC) transporter, putative"/>
    <property type="match status" value="1"/>
</dbReference>
<dbReference type="FunFam" id="3.40.50.300:FF:000973">
    <property type="entry name" value="Multidrug resistance-associated protein 4"/>
    <property type="match status" value="1"/>
</dbReference>
<dbReference type="SUPFAM" id="SSF52540">
    <property type="entry name" value="P-loop containing nucleoside triphosphate hydrolases"/>
    <property type="match status" value="2"/>
</dbReference>
<dbReference type="InterPro" id="IPR050173">
    <property type="entry name" value="ABC_transporter_C-like"/>
</dbReference>
<evidence type="ECO:0000256" key="12">
    <source>
        <dbReference type="ARBA" id="ARBA00034018"/>
    </source>
</evidence>
<dbReference type="GO" id="GO:0016020">
    <property type="term" value="C:membrane"/>
    <property type="evidence" value="ECO:0007669"/>
    <property type="project" value="UniProtKB-SubCell"/>
</dbReference>
<evidence type="ECO:0000256" key="7">
    <source>
        <dbReference type="ARBA" id="ARBA00022741"/>
    </source>
</evidence>
<keyword evidence="11 14" id="KW-0472">Membrane</keyword>
<evidence type="ECO:0000256" key="3">
    <source>
        <dbReference type="ARBA" id="ARBA00012191"/>
    </source>
</evidence>
<dbReference type="SUPFAM" id="SSF90123">
    <property type="entry name" value="ABC transporter transmembrane region"/>
    <property type="match status" value="2"/>
</dbReference>
<dbReference type="SMART" id="SM00382">
    <property type="entry name" value="AAA"/>
    <property type="match status" value="2"/>
</dbReference>
<evidence type="ECO:0000259" key="16">
    <source>
        <dbReference type="PROSITE" id="PS50929"/>
    </source>
</evidence>
<dbReference type="EC" id="7.6.2.2" evidence="3"/>
<evidence type="ECO:0000256" key="14">
    <source>
        <dbReference type="SAM" id="Phobius"/>
    </source>
</evidence>
<dbReference type="GO" id="GO:0005524">
    <property type="term" value="F:ATP binding"/>
    <property type="evidence" value="ECO:0007669"/>
    <property type="project" value="UniProtKB-KW"/>
</dbReference>
<dbReference type="InterPro" id="IPR017871">
    <property type="entry name" value="ABC_transporter-like_CS"/>
</dbReference>
<feature type="coiled-coil region" evidence="13">
    <location>
        <begin position="12"/>
        <end position="39"/>
    </location>
</feature>
<organism evidence="17 18">
    <name type="scientific">Zingiber officinale</name>
    <name type="common">Ginger</name>
    <name type="synonym">Amomum zingiber</name>
    <dbReference type="NCBI Taxonomy" id="94328"/>
    <lineage>
        <taxon>Eukaryota</taxon>
        <taxon>Viridiplantae</taxon>
        <taxon>Streptophyta</taxon>
        <taxon>Embryophyta</taxon>
        <taxon>Tracheophyta</taxon>
        <taxon>Spermatophyta</taxon>
        <taxon>Magnoliopsida</taxon>
        <taxon>Liliopsida</taxon>
        <taxon>Zingiberales</taxon>
        <taxon>Zingiberaceae</taxon>
        <taxon>Zingiber</taxon>
    </lineage>
</organism>
<dbReference type="InterPro" id="IPR003593">
    <property type="entry name" value="AAA+_ATPase"/>
</dbReference>
<evidence type="ECO:0000256" key="2">
    <source>
        <dbReference type="ARBA" id="ARBA00009726"/>
    </source>
</evidence>
<evidence type="ECO:0000256" key="8">
    <source>
        <dbReference type="ARBA" id="ARBA00022840"/>
    </source>
</evidence>
<feature type="domain" description="ABC transporter" evidence="15">
    <location>
        <begin position="572"/>
        <end position="796"/>
    </location>
</feature>
<dbReference type="CDD" id="cd18598">
    <property type="entry name" value="ABC_6TM_MRP7_D1_like"/>
    <property type="match status" value="1"/>
</dbReference>
<evidence type="ECO:0000256" key="10">
    <source>
        <dbReference type="ARBA" id="ARBA00022989"/>
    </source>
</evidence>
<dbReference type="PANTHER" id="PTHR24223:SF330">
    <property type="entry name" value="ATP-BINDING CASSETTE SUB-FAMILY C MEMBER 10"/>
    <property type="match status" value="1"/>
</dbReference>
<gene>
    <name evidence="17" type="ORF">ZIOFF_025129</name>
</gene>
<dbReference type="CDD" id="cd18605">
    <property type="entry name" value="ABC_6TM_MRP7_D2_like"/>
    <property type="match status" value="1"/>
</dbReference>
<keyword evidence="6" id="KW-0677">Repeat</keyword>
<accession>A0A8J5LE40</accession>
<dbReference type="CDD" id="cd03244">
    <property type="entry name" value="ABCC_MRP_domain2"/>
    <property type="match status" value="1"/>
</dbReference>
<dbReference type="PANTHER" id="PTHR24223">
    <property type="entry name" value="ATP-BINDING CASSETTE SUB-FAMILY C"/>
    <property type="match status" value="1"/>
</dbReference>
<dbReference type="InterPro" id="IPR027417">
    <property type="entry name" value="P-loop_NTPase"/>
</dbReference>
<dbReference type="PROSITE" id="PS50893">
    <property type="entry name" value="ABC_TRANSPORTER_2"/>
    <property type="match status" value="2"/>
</dbReference>
<comment type="catalytic activity">
    <reaction evidence="12">
        <text>ATP + H2O + xenobioticSide 1 = ADP + phosphate + xenobioticSide 2.</text>
        <dbReference type="EC" id="7.6.2.2"/>
    </reaction>
</comment>
<keyword evidence="9" id="KW-1278">Translocase</keyword>
<protein>
    <recommendedName>
        <fullName evidence="3">ABC-type xenobiotic transporter</fullName>
        <ecNumber evidence="3">7.6.2.2</ecNumber>
    </recommendedName>
</protein>
<evidence type="ECO:0000256" key="13">
    <source>
        <dbReference type="SAM" id="Coils"/>
    </source>
</evidence>
<keyword evidence="13" id="KW-0175">Coiled coil</keyword>
<dbReference type="Gene3D" id="1.20.1560.10">
    <property type="entry name" value="ABC transporter type 1, transmembrane domain"/>
    <property type="match status" value="2"/>
</dbReference>
<dbReference type="EMBL" id="JACMSC010000007">
    <property type="protein sequence ID" value="KAG6514759.1"/>
    <property type="molecule type" value="Genomic_DNA"/>
</dbReference>
<dbReference type="FunFam" id="1.20.1560.10:FF:000013">
    <property type="entry name" value="ABC transporter C family member 2"/>
    <property type="match status" value="1"/>
</dbReference>
<comment type="similarity">
    <text evidence="2">Belongs to the ABC transporter superfamily. ABCC family. Conjugate transporter (TC 3.A.1.208) subfamily.</text>
</comment>
<dbReference type="Gene3D" id="3.40.50.300">
    <property type="entry name" value="P-loop containing nucleotide triphosphate hydrolases"/>
    <property type="match status" value="2"/>
</dbReference>
<feature type="domain" description="ABC transmembrane type-1" evidence="16">
    <location>
        <begin position="866"/>
        <end position="1147"/>
    </location>
</feature>
<keyword evidence="5 14" id="KW-0812">Transmembrane</keyword>
<feature type="transmembrane region" description="Helical" evidence="14">
    <location>
        <begin position="859"/>
        <end position="877"/>
    </location>
</feature>
<keyword evidence="18" id="KW-1185">Reference proteome</keyword>
<proteinExistence type="inferred from homology"/>
<evidence type="ECO:0000256" key="11">
    <source>
        <dbReference type="ARBA" id="ARBA00023136"/>
    </source>
</evidence>
<dbReference type="Pfam" id="PF00005">
    <property type="entry name" value="ABC_tran"/>
    <property type="match status" value="2"/>
</dbReference>
<dbReference type="CDD" id="cd03250">
    <property type="entry name" value="ABCC_MRP_domain1"/>
    <property type="match status" value="1"/>
</dbReference>
<keyword evidence="10 14" id="KW-1133">Transmembrane helix</keyword>
<sequence>MVIRRPGNDGWIAKEQEQIEALKFENHKINKALENLTQEVLERKPLTEKQLKEVFIKITERPKHIEEHAVAQRRLPRPPAAVACDHRRPPVTAACDHRRPPPAVVAVAVAVADCRWWSSAEEADSDDHWLSQAPAEDGKSGSFCQLFMFKFVNTMMDVGVRKQLDFEDLVPLPSELMPSLCHTLMLDCWVAEKNKHGSHLLFKAMYNAYGWHYLRLGLLKALNDGVGFITPLLLNKLIRYLQQGSNSTEGYILALSMGLTSIFKSFLDTQYSFRLMKLKLMLRSSIMTIIYHKDSPVHEAPAPGYEAPAMRSPVEGSICLNISLAERSTFSDGEIQTFMSVDADRTVNLCNSIHDAWSLPLQIGVALYLLYTQVSFAFISGVTITVLLIPDFTFPLLLSRLLKAILTQVNKWISKLIASATEDMMKQKDESWESLFSQRLMKKRDAEVKHLSTRKYMDAWCVFFWATTPTLFSLFTFGVFALMGYSLDAATVFTCVALFNTLISPLNSFPWVINGLIDAFISTGRLSKFLSCTEKSCNIIMESMWQIQGQVPPSSALRRLTNSNMPTAVAFLDACSIWSNNSYVEQMAALNNVSVEVPKGLLVAVVGEVGSGKSSLLHSILGEMRLIQGLIISQGSIAYVPQVPWIQSGSVRDNILFGDNFDTKRYREILHACALDVDISLMIGNDLSYIGEKGINLSGGQRSRLAFARAVYSDSDIYLLDDILSAVDSQVASWILHRVILGPLMNQKTRILCTHNFAAISAADIIVIMDGGQLRWVGTSTDFLESPLSKSSLPKHSSLSSLEFVQNESMGSTSNEIVFVHPVDNELIADLEKANSNDDIELRKEGNVDLSVYKSYARFASWPIVILICISAIFMQASRNGNDLWLSHWVDANNGTEQTRFYLIILSIFGVMNSIFTLARAFSFSYGGLRAAVQVHAELLSKLINAPVCYFDQNPNGRILNRLSSDLYAIDDSLPFIFNILLANFFSLLGIVAVLSYSQVMFLILLIPLGFVYKKLQFYYRCTSRELRRLDSVSRSPIYSSFTETLDGSCTIRAFKKEEIFMARFLDLVQLYQQTSYSEQTASVFGSPQVGGSHYTDIPELMAVIGHGHDFSLTLDTPGLVGLALSYAAPIVSLLSSFLTSFTETEKEMVSVERVVEYMDIPQEELQGSKSLPTGWPPQGLIEFDHVSLQYRPSLPAALKDLSFSIEAGMKVGIVGRTGAGKSSILNALFRLTPICRGRILVDGTNIAVLAPRELRDRFSVVPQSPFLFEGFLRENLDPFGMTSDAKIWEALEKCHMKEVIETAGGLGIHVKENGTSFSVGQRQLICLARAIIKSSKILCLDECTASVDTQTALILQNAISIDCQDTTVLTIAHRISTVLEMDCILVLDHGILVEHGNPRDLLEDECSRFSKFAKASSM</sequence>
<evidence type="ECO:0000313" key="18">
    <source>
        <dbReference type="Proteomes" id="UP000734854"/>
    </source>
</evidence>
<comment type="caution">
    <text evidence="17">The sequence shown here is derived from an EMBL/GenBank/DDBJ whole genome shotgun (WGS) entry which is preliminary data.</text>
</comment>
<evidence type="ECO:0000256" key="1">
    <source>
        <dbReference type="ARBA" id="ARBA00004141"/>
    </source>
</evidence>
<dbReference type="PROSITE" id="PS50929">
    <property type="entry name" value="ABC_TM1F"/>
    <property type="match status" value="2"/>
</dbReference>
<dbReference type="Proteomes" id="UP000734854">
    <property type="component" value="Unassembled WGS sequence"/>
</dbReference>
<feature type="domain" description="ABC transporter" evidence="15">
    <location>
        <begin position="1182"/>
        <end position="1415"/>
    </location>
</feature>